<evidence type="ECO:0000313" key="1">
    <source>
        <dbReference type="EMBL" id="CAD1472753.1"/>
    </source>
</evidence>
<feature type="non-terminal residue" evidence="1">
    <location>
        <position position="35"/>
    </location>
</feature>
<evidence type="ECO:0000313" key="2">
    <source>
        <dbReference type="Proteomes" id="UP000752696"/>
    </source>
</evidence>
<sequence length="35" mass="4295">GHHNRKIITYKRSTSRIDYSTGQKMEVELRTVYYY</sequence>
<gene>
    <name evidence="1" type="ORF">MHI_LOCUS316673</name>
</gene>
<name>A0A6V7H0E7_9HYME</name>
<proteinExistence type="predicted"/>
<protein>
    <submittedName>
        <fullName evidence="1">Uncharacterized protein</fullName>
    </submittedName>
</protein>
<accession>A0A6V7H0E7</accession>
<feature type="non-terminal residue" evidence="1">
    <location>
        <position position="1"/>
    </location>
</feature>
<comment type="caution">
    <text evidence="1">The sequence shown here is derived from an EMBL/GenBank/DDBJ whole genome shotgun (WGS) entry which is preliminary data.</text>
</comment>
<dbReference type="AlphaFoldDB" id="A0A6V7H0E7"/>
<dbReference type="EMBL" id="CAJDYZ010005747">
    <property type="protein sequence ID" value="CAD1472753.1"/>
    <property type="molecule type" value="Genomic_DNA"/>
</dbReference>
<organism evidence="1 2">
    <name type="scientific">Heterotrigona itama</name>
    <dbReference type="NCBI Taxonomy" id="395501"/>
    <lineage>
        <taxon>Eukaryota</taxon>
        <taxon>Metazoa</taxon>
        <taxon>Ecdysozoa</taxon>
        <taxon>Arthropoda</taxon>
        <taxon>Hexapoda</taxon>
        <taxon>Insecta</taxon>
        <taxon>Pterygota</taxon>
        <taxon>Neoptera</taxon>
        <taxon>Endopterygota</taxon>
        <taxon>Hymenoptera</taxon>
        <taxon>Apocrita</taxon>
        <taxon>Aculeata</taxon>
        <taxon>Apoidea</taxon>
        <taxon>Anthophila</taxon>
        <taxon>Apidae</taxon>
        <taxon>Heterotrigona</taxon>
    </lineage>
</organism>
<keyword evidence="2" id="KW-1185">Reference proteome</keyword>
<dbReference type="Proteomes" id="UP000752696">
    <property type="component" value="Unassembled WGS sequence"/>
</dbReference>
<reference evidence="1" key="1">
    <citation type="submission" date="2020-07" db="EMBL/GenBank/DDBJ databases">
        <authorList>
            <person name="Nazaruddin N."/>
        </authorList>
    </citation>
    <scope>NUCLEOTIDE SEQUENCE</scope>
</reference>